<dbReference type="STRING" id="1121290.CLAOCE_20380"/>
<keyword evidence="2" id="KW-1185">Reference proteome</keyword>
<dbReference type="AlphaFoldDB" id="A0A1E8EWE5"/>
<organism evidence="1 2">
    <name type="scientific">Clostridium acetireducens DSM 10703</name>
    <dbReference type="NCBI Taxonomy" id="1121290"/>
    <lineage>
        <taxon>Bacteria</taxon>
        <taxon>Bacillati</taxon>
        <taxon>Bacillota</taxon>
        <taxon>Clostridia</taxon>
        <taxon>Eubacteriales</taxon>
        <taxon>Clostridiaceae</taxon>
        <taxon>Clostridium</taxon>
    </lineage>
</organism>
<dbReference type="OrthoDB" id="1957731at2"/>
<sequence>MEKILRNWNNKKKIDNYVYFIDKYDNTLKQLDLSDYSVCSVCDLREIEKVEYSKEYNNILIDLKTENEEDVNYLIINKFGVEC</sequence>
<evidence type="ECO:0000313" key="2">
    <source>
        <dbReference type="Proteomes" id="UP000175744"/>
    </source>
</evidence>
<reference evidence="1 2" key="1">
    <citation type="submission" date="2016-06" db="EMBL/GenBank/DDBJ databases">
        <title>Genome sequence of Clostridium acetireducens DSM 10703.</title>
        <authorList>
            <person name="Poehlein A."/>
            <person name="Fluechter S."/>
            <person name="Duerre P."/>
            <person name="Daniel R."/>
        </authorList>
    </citation>
    <scope>NUCLEOTIDE SEQUENCE [LARGE SCALE GENOMIC DNA]</scope>
    <source>
        <strain evidence="1 2">DSM 10703</strain>
    </source>
</reference>
<dbReference type="RefSeq" id="WP_070111028.1">
    <property type="nucleotide sequence ID" value="NZ_LZFO01000038.1"/>
</dbReference>
<protein>
    <submittedName>
        <fullName evidence="1">Uncharacterized protein</fullName>
    </submittedName>
</protein>
<dbReference type="EMBL" id="LZFO01000038">
    <property type="protein sequence ID" value="OFI04967.1"/>
    <property type="molecule type" value="Genomic_DNA"/>
</dbReference>
<gene>
    <name evidence="1" type="ORF">CLOACE_20380</name>
</gene>
<evidence type="ECO:0000313" key="1">
    <source>
        <dbReference type="EMBL" id="OFI04967.1"/>
    </source>
</evidence>
<proteinExistence type="predicted"/>
<name>A0A1E8EWE5_9CLOT</name>
<comment type="caution">
    <text evidence="1">The sequence shown here is derived from an EMBL/GenBank/DDBJ whole genome shotgun (WGS) entry which is preliminary data.</text>
</comment>
<accession>A0A1E8EWE5</accession>
<dbReference type="Proteomes" id="UP000175744">
    <property type="component" value="Unassembled WGS sequence"/>
</dbReference>